<feature type="compositionally biased region" description="Polar residues" evidence="1">
    <location>
        <begin position="28"/>
        <end position="37"/>
    </location>
</feature>
<dbReference type="GeneID" id="18932321"/>
<dbReference type="KEGG" id="mlr:MELLADRAFT_73213"/>
<dbReference type="EMBL" id="GL883149">
    <property type="protein sequence ID" value="EGG00300.1"/>
    <property type="molecule type" value="Genomic_DNA"/>
</dbReference>
<protein>
    <recommendedName>
        <fullName evidence="4">PAS domain-containing protein</fullName>
    </recommendedName>
</protein>
<feature type="region of interest" description="Disordered" evidence="1">
    <location>
        <begin position="61"/>
        <end position="87"/>
    </location>
</feature>
<proteinExistence type="predicted"/>
<feature type="compositionally biased region" description="Polar residues" evidence="1">
    <location>
        <begin position="73"/>
        <end position="87"/>
    </location>
</feature>
<feature type="compositionally biased region" description="Low complexity" evidence="1">
    <location>
        <begin position="63"/>
        <end position="72"/>
    </location>
</feature>
<keyword evidence="3" id="KW-1185">Reference proteome</keyword>
<accession>F4S4Y5</accession>
<organism evidence="3">
    <name type="scientific">Melampsora larici-populina (strain 98AG31 / pathotype 3-4-7)</name>
    <name type="common">Poplar leaf rust fungus</name>
    <dbReference type="NCBI Taxonomy" id="747676"/>
    <lineage>
        <taxon>Eukaryota</taxon>
        <taxon>Fungi</taxon>
        <taxon>Dikarya</taxon>
        <taxon>Basidiomycota</taxon>
        <taxon>Pucciniomycotina</taxon>
        <taxon>Pucciniomycetes</taxon>
        <taxon>Pucciniales</taxon>
        <taxon>Melampsoraceae</taxon>
        <taxon>Melampsora</taxon>
    </lineage>
</organism>
<evidence type="ECO:0000313" key="3">
    <source>
        <dbReference type="Proteomes" id="UP000001072"/>
    </source>
</evidence>
<evidence type="ECO:0000256" key="1">
    <source>
        <dbReference type="SAM" id="MobiDB-lite"/>
    </source>
</evidence>
<sequence>MRAHEDQLFHSTRHSSSFSSLLGRNSRASGSSQTLSRTAVEHGLEHSRSIVGQLKSALRKESSMGSTTMTGSPPNMVQAGSTGKTPATSVSEALGSAMGPFQEQLSLFSLTYSQFLIFERHTHKVVYTGPECLRFFGLPIDSEEDVLAPAILHHNFLDTIYGENGKKTKEIRQHVTNAITSGQPVSCDCFVKWDLGVKVQPNSDRQTFARVTKTAHMSTYSCSIYFAPLWTKNDKCVVYTAVLM</sequence>
<dbReference type="OrthoDB" id="2505054at2759"/>
<name>F4S4Y5_MELLP</name>
<gene>
    <name evidence="2" type="ORF">MELLADRAFT_73213</name>
</gene>
<dbReference type="VEuPathDB" id="FungiDB:MELLADRAFT_73213"/>
<evidence type="ECO:0000313" key="2">
    <source>
        <dbReference type="EMBL" id="EGG00300.1"/>
    </source>
</evidence>
<feature type="compositionally biased region" description="Low complexity" evidence="1">
    <location>
        <begin position="14"/>
        <end position="27"/>
    </location>
</feature>
<dbReference type="RefSeq" id="XP_007416499.1">
    <property type="nucleotide sequence ID" value="XM_007416437.1"/>
</dbReference>
<feature type="region of interest" description="Disordered" evidence="1">
    <location>
        <begin position="1"/>
        <end position="46"/>
    </location>
</feature>
<dbReference type="InParanoid" id="F4S4Y5"/>
<dbReference type="AlphaFoldDB" id="F4S4Y5"/>
<reference evidence="3" key="1">
    <citation type="journal article" date="2011" name="Proc. Natl. Acad. Sci. U.S.A.">
        <title>Obligate biotrophy features unraveled by the genomic analysis of rust fungi.</title>
        <authorList>
            <person name="Duplessis S."/>
            <person name="Cuomo C.A."/>
            <person name="Lin Y.-C."/>
            <person name="Aerts A."/>
            <person name="Tisserant E."/>
            <person name="Veneault-Fourrey C."/>
            <person name="Joly D.L."/>
            <person name="Hacquard S."/>
            <person name="Amselem J."/>
            <person name="Cantarel B.L."/>
            <person name="Chiu R."/>
            <person name="Coutinho P.M."/>
            <person name="Feau N."/>
            <person name="Field M."/>
            <person name="Frey P."/>
            <person name="Gelhaye E."/>
            <person name="Goldberg J."/>
            <person name="Grabherr M.G."/>
            <person name="Kodira C.D."/>
            <person name="Kohler A."/>
            <person name="Kuees U."/>
            <person name="Lindquist E.A."/>
            <person name="Lucas S.M."/>
            <person name="Mago R."/>
            <person name="Mauceli E."/>
            <person name="Morin E."/>
            <person name="Murat C."/>
            <person name="Pangilinan J.L."/>
            <person name="Park R."/>
            <person name="Pearson M."/>
            <person name="Quesneville H."/>
            <person name="Rouhier N."/>
            <person name="Sakthikumar S."/>
            <person name="Salamov A.A."/>
            <person name="Schmutz J."/>
            <person name="Selles B."/>
            <person name="Shapiro H."/>
            <person name="Tanguay P."/>
            <person name="Tuskan G.A."/>
            <person name="Henrissat B."/>
            <person name="Van de Peer Y."/>
            <person name="Rouze P."/>
            <person name="Ellis J.G."/>
            <person name="Dodds P.N."/>
            <person name="Schein J.E."/>
            <person name="Zhong S."/>
            <person name="Hamelin R.C."/>
            <person name="Grigoriev I.V."/>
            <person name="Szabo L.J."/>
            <person name="Martin F."/>
        </authorList>
    </citation>
    <scope>NUCLEOTIDE SEQUENCE [LARGE SCALE GENOMIC DNA]</scope>
    <source>
        <strain evidence="3">98AG31 / pathotype 3-4-7</strain>
    </source>
</reference>
<evidence type="ECO:0008006" key="4">
    <source>
        <dbReference type="Google" id="ProtNLM"/>
    </source>
</evidence>
<dbReference type="Proteomes" id="UP000001072">
    <property type="component" value="Unassembled WGS sequence"/>
</dbReference>
<dbReference type="HOGENOM" id="CLU_1138210_0_0_1"/>